<dbReference type="RefSeq" id="WP_028126776.1">
    <property type="nucleotide sequence ID" value="NZ_PHNE01000001.1"/>
</dbReference>
<dbReference type="Pfam" id="PF02502">
    <property type="entry name" value="LacAB_rpiB"/>
    <property type="match status" value="1"/>
</dbReference>
<dbReference type="SUPFAM" id="SSF89623">
    <property type="entry name" value="Ribose/Galactose isomerase RpiB/AlsB"/>
    <property type="match status" value="1"/>
</dbReference>
<dbReference type="STRING" id="1399797.GCA_000518285_01349"/>
<reference evidence="4 5" key="1">
    <citation type="submission" date="2017-11" db="EMBL/GenBank/DDBJ databases">
        <title>Genome sequence of Entomoplasma lucivorax PIPN-2 (ATCC 49196).</title>
        <authorList>
            <person name="Lo W.-S."/>
            <person name="Gasparich G.E."/>
            <person name="Kuo C.-H."/>
        </authorList>
    </citation>
    <scope>NUCLEOTIDE SEQUENCE [LARGE SCALE GENOMIC DNA]</scope>
    <source>
        <strain evidence="4 5">PIPN-2</strain>
    </source>
</reference>
<dbReference type="PANTHER" id="PTHR30345">
    <property type="entry name" value="RIBOSE-5-PHOSPHATE ISOMERASE B"/>
    <property type="match status" value="1"/>
</dbReference>
<feature type="binding site" evidence="3">
    <location>
        <position position="134"/>
    </location>
    <ligand>
        <name>D-ribulose 5-phosphate</name>
        <dbReference type="ChEBI" id="CHEBI:58121"/>
    </ligand>
</feature>
<protein>
    <submittedName>
        <fullName evidence="4">Ribose-5-phosphate isomerase B</fullName>
    </submittedName>
</protein>
<feature type="active site" description="Proton donor" evidence="2">
    <location>
        <position position="100"/>
    </location>
</feature>
<comment type="caution">
    <text evidence="4">The sequence shown here is derived from an EMBL/GenBank/DDBJ whole genome shotgun (WGS) entry which is preliminary data.</text>
</comment>
<feature type="active site" description="Proton acceptor" evidence="2">
    <location>
        <position position="67"/>
    </location>
</feature>
<gene>
    <name evidence="4" type="primary">rpiB</name>
    <name evidence="4" type="ORF">ELUCI_v1c01350</name>
</gene>
<dbReference type="PIRSF" id="PIRSF005384">
    <property type="entry name" value="RpiB_LacA_B"/>
    <property type="match status" value="1"/>
</dbReference>
<sequence>MKEKIYITNDHTGVDMKNALINHLQKAGYEVVDFGNNDGIASNYAELGIQLAKTVVNEPTSLGIVICGTGVGISVAANKVKGAIAGLSYETQTAELIKKHNNANIIALGARLIANDKAIKIVDTFLNTPFEGGRHKERVEVLKNYAK</sequence>
<dbReference type="Proteomes" id="UP000237865">
    <property type="component" value="Unassembled WGS sequence"/>
</dbReference>
<feature type="binding site" evidence="3">
    <location>
        <position position="138"/>
    </location>
    <ligand>
        <name>D-ribulose 5-phosphate</name>
        <dbReference type="ChEBI" id="CHEBI:58121"/>
    </ligand>
</feature>
<organism evidence="4 5">
    <name type="scientific">Williamsoniiplasma lucivorax</name>
    <dbReference type="NCBI Taxonomy" id="209274"/>
    <lineage>
        <taxon>Bacteria</taxon>
        <taxon>Bacillati</taxon>
        <taxon>Mycoplasmatota</taxon>
        <taxon>Mollicutes</taxon>
        <taxon>Entomoplasmatales</taxon>
        <taxon>Williamsoniiplasma</taxon>
    </lineage>
</organism>
<comment type="similarity">
    <text evidence="1">Belongs to the LacAB/RpiB family.</text>
</comment>
<dbReference type="AlphaFoldDB" id="A0A2S5REX9"/>
<feature type="binding site" evidence="3">
    <location>
        <position position="101"/>
    </location>
    <ligand>
        <name>D-ribulose 5-phosphate</name>
        <dbReference type="ChEBI" id="CHEBI:58121"/>
    </ligand>
</feature>
<feature type="binding site" evidence="3">
    <location>
        <position position="111"/>
    </location>
    <ligand>
        <name>D-ribulose 5-phosphate</name>
        <dbReference type="ChEBI" id="CHEBI:58121"/>
    </ligand>
</feature>
<name>A0A2S5REX9_9MOLU</name>
<evidence type="ECO:0000313" key="4">
    <source>
        <dbReference type="EMBL" id="PPE05847.1"/>
    </source>
</evidence>
<keyword evidence="4" id="KW-0413">Isomerase</keyword>
<proteinExistence type="inferred from homology"/>
<dbReference type="InterPro" id="IPR036569">
    <property type="entry name" value="RpiB_LacA_LacB_sf"/>
</dbReference>
<evidence type="ECO:0000256" key="1">
    <source>
        <dbReference type="ARBA" id="ARBA00008754"/>
    </source>
</evidence>
<dbReference type="GO" id="GO:0004751">
    <property type="term" value="F:ribose-5-phosphate isomerase activity"/>
    <property type="evidence" value="ECO:0007669"/>
    <property type="project" value="TreeGrafter"/>
</dbReference>
<dbReference type="InterPro" id="IPR003500">
    <property type="entry name" value="RpiB_LacA_LacB"/>
</dbReference>
<dbReference type="NCBIfam" id="NF004051">
    <property type="entry name" value="PRK05571.1"/>
    <property type="match status" value="1"/>
</dbReference>
<keyword evidence="5" id="KW-1185">Reference proteome</keyword>
<dbReference type="GO" id="GO:0019316">
    <property type="term" value="P:D-allose catabolic process"/>
    <property type="evidence" value="ECO:0007669"/>
    <property type="project" value="TreeGrafter"/>
</dbReference>
<dbReference type="GO" id="GO:0009052">
    <property type="term" value="P:pentose-phosphate shunt, non-oxidative branch"/>
    <property type="evidence" value="ECO:0007669"/>
    <property type="project" value="TreeGrafter"/>
</dbReference>
<dbReference type="EMBL" id="PHNE01000001">
    <property type="protein sequence ID" value="PPE05847.1"/>
    <property type="molecule type" value="Genomic_DNA"/>
</dbReference>
<dbReference type="PANTHER" id="PTHR30345:SF0">
    <property type="entry name" value="DNA DAMAGE-REPAIR_TOLERATION PROTEIN DRT102"/>
    <property type="match status" value="1"/>
</dbReference>
<evidence type="ECO:0000256" key="3">
    <source>
        <dbReference type="PIRSR" id="PIRSR005384-2"/>
    </source>
</evidence>
<evidence type="ECO:0000256" key="2">
    <source>
        <dbReference type="PIRSR" id="PIRSR005384-1"/>
    </source>
</evidence>
<dbReference type="CDD" id="cd00133">
    <property type="entry name" value="PTS_IIB"/>
    <property type="match status" value="1"/>
</dbReference>
<dbReference type="NCBIfam" id="TIGR00689">
    <property type="entry name" value="rpiB_lacA_lacB"/>
    <property type="match status" value="1"/>
</dbReference>
<dbReference type="Gene3D" id="3.40.1400.10">
    <property type="entry name" value="Sugar-phosphate isomerase, RpiB/LacA/LacB"/>
    <property type="match status" value="1"/>
</dbReference>
<evidence type="ECO:0000313" key="5">
    <source>
        <dbReference type="Proteomes" id="UP000237865"/>
    </source>
</evidence>
<accession>A0A2S5REX9</accession>
<feature type="binding site" evidence="3">
    <location>
        <begin position="68"/>
        <end position="72"/>
    </location>
    <ligand>
        <name>D-ribulose 5-phosphate</name>
        <dbReference type="ChEBI" id="CHEBI:58121"/>
    </ligand>
</feature>
<feature type="binding site" evidence="3">
    <location>
        <begin position="10"/>
        <end position="11"/>
    </location>
    <ligand>
        <name>D-ribulose 5-phosphate</name>
        <dbReference type="ChEBI" id="CHEBI:58121"/>
    </ligand>
</feature>